<sequence>MSEAEVWARRVRRLSLNRQGTEAQVWLEKGFLYLRQDGHARFAQGEGAEGLSGFALGRGGVELAFRDGSRLRLFFRLGRLRKLHFS</sequence>
<protein>
    <submittedName>
        <fullName evidence="1">Uncharacterized protein</fullName>
    </submittedName>
</protein>
<accession>A0A0M9ADN0</accession>
<evidence type="ECO:0000313" key="2">
    <source>
        <dbReference type="Proteomes" id="UP000037685"/>
    </source>
</evidence>
<dbReference type="Proteomes" id="UP000037685">
    <property type="component" value="Unassembled WGS sequence"/>
</dbReference>
<comment type="caution">
    <text evidence="1">The sequence shown here is derived from an EMBL/GenBank/DDBJ whole genome shotgun (WGS) entry which is preliminary data.</text>
</comment>
<dbReference type="AlphaFoldDB" id="A0A0M9ADN0"/>
<name>A0A0M9ADN0_THEAQ</name>
<dbReference type="RefSeq" id="WP_053767146.1">
    <property type="nucleotide sequence ID" value="NZ_JBMSBF010000074.1"/>
</dbReference>
<proteinExistence type="predicted"/>
<dbReference type="PATRIC" id="fig|271.14.peg.525"/>
<gene>
    <name evidence="1" type="ORF">BVI061214_00436</name>
</gene>
<dbReference type="EMBL" id="LHCI01000106">
    <property type="protein sequence ID" value="KOX89278.1"/>
    <property type="molecule type" value="Genomic_DNA"/>
</dbReference>
<organism evidence="1 2">
    <name type="scientific">Thermus aquaticus</name>
    <dbReference type="NCBI Taxonomy" id="271"/>
    <lineage>
        <taxon>Bacteria</taxon>
        <taxon>Thermotogati</taxon>
        <taxon>Deinococcota</taxon>
        <taxon>Deinococci</taxon>
        <taxon>Thermales</taxon>
        <taxon>Thermaceae</taxon>
        <taxon>Thermus</taxon>
    </lineage>
</organism>
<reference evidence="2" key="1">
    <citation type="submission" date="2015-07" db="EMBL/GenBank/DDBJ databases">
        <authorList>
            <person name="Zylicz-Stachula A."/>
            <person name="Jezewska-Frackowiak J."/>
            <person name="Czajkowska E."/>
            <person name="Skowron P.M."/>
        </authorList>
    </citation>
    <scope>NUCLEOTIDE SEQUENCE [LARGE SCALE GENOMIC DNA]</scope>
    <source>
        <strain evidence="2">ATCC 25104 / DSM 625 / JCM 10724 / NBRC 103206 / NCIMB 11243 / YT-1</strain>
    </source>
</reference>
<evidence type="ECO:0000313" key="1">
    <source>
        <dbReference type="EMBL" id="KOX89278.1"/>
    </source>
</evidence>